<evidence type="ECO:0000313" key="1">
    <source>
        <dbReference type="EMBL" id="GAU37700.1"/>
    </source>
</evidence>
<dbReference type="EMBL" id="DF973685">
    <property type="protein sequence ID" value="GAU37700.1"/>
    <property type="molecule type" value="Genomic_DNA"/>
</dbReference>
<evidence type="ECO:0000313" key="2">
    <source>
        <dbReference type="Proteomes" id="UP000242715"/>
    </source>
</evidence>
<reference evidence="2" key="1">
    <citation type="journal article" date="2017" name="Front. Plant Sci.">
        <title>Climate Clever Clovers: New Paradigm to Reduce the Environmental Footprint of Ruminants by Breeding Low Methanogenic Forages Utilizing Haplotype Variation.</title>
        <authorList>
            <person name="Kaur P."/>
            <person name="Appels R."/>
            <person name="Bayer P.E."/>
            <person name="Keeble-Gagnere G."/>
            <person name="Wang J."/>
            <person name="Hirakawa H."/>
            <person name="Shirasawa K."/>
            <person name="Vercoe P."/>
            <person name="Stefanova K."/>
            <person name="Durmic Z."/>
            <person name="Nichols P."/>
            <person name="Revell C."/>
            <person name="Isobe S.N."/>
            <person name="Edwards D."/>
            <person name="Erskine W."/>
        </authorList>
    </citation>
    <scope>NUCLEOTIDE SEQUENCE [LARGE SCALE GENOMIC DNA]</scope>
    <source>
        <strain evidence="2">cv. Daliak</strain>
    </source>
</reference>
<protein>
    <submittedName>
        <fullName evidence="1">Uncharacterized protein</fullName>
    </submittedName>
</protein>
<organism evidence="1 2">
    <name type="scientific">Trifolium subterraneum</name>
    <name type="common">Subterranean clover</name>
    <dbReference type="NCBI Taxonomy" id="3900"/>
    <lineage>
        <taxon>Eukaryota</taxon>
        <taxon>Viridiplantae</taxon>
        <taxon>Streptophyta</taxon>
        <taxon>Embryophyta</taxon>
        <taxon>Tracheophyta</taxon>
        <taxon>Spermatophyta</taxon>
        <taxon>Magnoliopsida</taxon>
        <taxon>eudicotyledons</taxon>
        <taxon>Gunneridae</taxon>
        <taxon>Pentapetalae</taxon>
        <taxon>rosids</taxon>
        <taxon>fabids</taxon>
        <taxon>Fabales</taxon>
        <taxon>Fabaceae</taxon>
        <taxon>Papilionoideae</taxon>
        <taxon>50 kb inversion clade</taxon>
        <taxon>NPAAA clade</taxon>
        <taxon>Hologalegina</taxon>
        <taxon>IRL clade</taxon>
        <taxon>Trifolieae</taxon>
        <taxon>Trifolium</taxon>
    </lineage>
</organism>
<proteinExistence type="predicted"/>
<keyword evidence="2" id="KW-1185">Reference proteome</keyword>
<name>A0A2Z6NMF3_TRISU</name>
<gene>
    <name evidence="1" type="ORF">TSUD_165030</name>
</gene>
<sequence length="137" mass="15012">MSTIKAPRCGVVKQIRVACQDRFDRLIGPTDPLTRSKESKGIVVTSSVEVSVWAGLEVVANVVLCDGDRRCRTSSCRNHVNQVGKLVTGSGISGEEEGGVDAMFATTIHLRRKGLSRSQGRTRLYDTIFGFEIETFH</sequence>
<dbReference type="Proteomes" id="UP000242715">
    <property type="component" value="Unassembled WGS sequence"/>
</dbReference>
<accession>A0A2Z6NMF3</accession>
<dbReference type="AlphaFoldDB" id="A0A2Z6NMF3"/>